<reference evidence="1 2" key="1">
    <citation type="submission" date="2014-02" db="EMBL/GenBank/DDBJ databases">
        <authorList>
            <person name="Manrique M."/>
        </authorList>
    </citation>
    <scope>NUCLEOTIDE SEQUENCE [LARGE SCALE GENOMIC DNA]</scope>
    <source>
        <strain evidence="1 2">LMG17956</strain>
    </source>
</reference>
<evidence type="ECO:0000313" key="2">
    <source>
        <dbReference type="Proteomes" id="UP000027584"/>
    </source>
</evidence>
<dbReference type="AlphaFoldDB" id="A0A060RJA7"/>
<proteinExistence type="predicted"/>
<name>A0A060RJA7_9STRE</name>
<evidence type="ECO:0008006" key="3">
    <source>
        <dbReference type="Google" id="ProtNLM"/>
    </source>
</evidence>
<sequence>MGFMDLQALFVQDEELMGILRVIAELDLQDSWLAAGTLRNYVWNVLSGKAGLAQASDLDVVFYDVNVSYDETLALQQGLQQRYPAYQWEIKNQVYMHSHSPNTLPYQNARDAVSKYPERCTAIAARLNNDELELFLPYGDDDIVNFVVQPTPHFLEDKKRMQVYRERLAKKDWQEKWPNLQLLDK</sequence>
<protein>
    <recommendedName>
        <fullName evidence="3">Nucleotidyltransferase family protein</fullName>
    </recommendedName>
</protein>
<dbReference type="InterPro" id="IPR009267">
    <property type="entry name" value="NTP_transf_6"/>
</dbReference>
<dbReference type="Proteomes" id="UP000027584">
    <property type="component" value="Unassembled WGS sequence"/>
</dbReference>
<dbReference type="PANTHER" id="PTHR39166">
    <property type="entry name" value="BLL1166 PROTEIN"/>
    <property type="match status" value="1"/>
</dbReference>
<comment type="caution">
    <text evidence="1">The sequence shown here is derived from an EMBL/GenBank/DDBJ whole genome shotgun (WGS) entry which is preliminary data.</text>
</comment>
<gene>
    <name evidence="1" type="ORF">BN963_SGAL_00090</name>
</gene>
<evidence type="ECO:0000313" key="1">
    <source>
        <dbReference type="EMBL" id="CDO16911.1"/>
    </source>
</evidence>
<organism evidence="1 2">
    <name type="scientific">Streptococcus gallolyticus</name>
    <dbReference type="NCBI Taxonomy" id="315405"/>
    <lineage>
        <taxon>Bacteria</taxon>
        <taxon>Bacillati</taxon>
        <taxon>Bacillota</taxon>
        <taxon>Bacilli</taxon>
        <taxon>Lactobacillales</taxon>
        <taxon>Streptococcaceae</taxon>
        <taxon>Streptococcus</taxon>
    </lineage>
</organism>
<reference evidence="1 2" key="2">
    <citation type="submission" date="2014-05" db="EMBL/GenBank/DDBJ databases">
        <title>Genome sequence of Streptococcus gallolyticus.</title>
        <authorList>
            <person name="Del Campo R."/>
        </authorList>
    </citation>
    <scope>NUCLEOTIDE SEQUENCE [LARGE SCALE GENOMIC DNA]</scope>
    <source>
        <strain evidence="1 2">LMG17956</strain>
    </source>
</reference>
<dbReference type="PANTHER" id="PTHR39166:SF1">
    <property type="entry name" value="BLL1166 PROTEIN"/>
    <property type="match status" value="1"/>
</dbReference>
<dbReference type="Pfam" id="PF06042">
    <property type="entry name" value="NTP_transf_6"/>
    <property type="match status" value="1"/>
</dbReference>
<dbReference type="EMBL" id="CCBC010000019">
    <property type="protein sequence ID" value="CDO16911.1"/>
    <property type="molecule type" value="Genomic_DNA"/>
</dbReference>
<accession>A0A060RJA7</accession>